<dbReference type="AlphaFoldDB" id="A0A090YBZ2"/>
<evidence type="ECO:0000313" key="1">
    <source>
        <dbReference type="EMBL" id="KFM95367.1"/>
    </source>
</evidence>
<sequence>MFFLIPSIRGGIDIMKEENEQTLGQALNQVNANARKRDFEKDAKQRDQAEELKKSLLQQLKELTGEDHYVGTNKDPFAGEPFNQVMHRNLDLLNNIEYLTQAEESFLFRIQAYLEFRSNVIICRDDKFKKKRKNIVEDDFELPKAATVSQIADMIGKSRQKTSVIMNSLKKKEILLNPEGAGQIIENGRTVSPRTWIVNPYIMICAPRKNEVKLDKLTMRLFQYSLKNLKDQNGKKVKLPVRFF</sequence>
<accession>A0A090YBZ2</accession>
<dbReference type="PATRIC" id="fig|1405.8.peg.5810"/>
<protein>
    <submittedName>
        <fullName evidence="1">Putative rep protein</fullName>
    </submittedName>
</protein>
<organism evidence="1 2">
    <name type="scientific">Bacillus clarus</name>
    <dbReference type="NCBI Taxonomy" id="2338372"/>
    <lineage>
        <taxon>Bacteria</taxon>
        <taxon>Bacillati</taxon>
        <taxon>Bacillota</taxon>
        <taxon>Bacilli</taxon>
        <taxon>Bacillales</taxon>
        <taxon>Bacillaceae</taxon>
        <taxon>Bacillus</taxon>
        <taxon>Bacillus cereus group</taxon>
    </lineage>
</organism>
<dbReference type="InterPro" id="IPR036388">
    <property type="entry name" value="WH-like_DNA-bd_sf"/>
</dbReference>
<comment type="caution">
    <text evidence="1">The sequence shown here is derived from an EMBL/GenBank/DDBJ whole genome shotgun (WGS) entry which is preliminary data.</text>
</comment>
<dbReference type="EMBL" id="JMQC01000010">
    <property type="protein sequence ID" value="KFM95367.1"/>
    <property type="molecule type" value="Genomic_DNA"/>
</dbReference>
<dbReference type="Gene3D" id="1.10.10.10">
    <property type="entry name" value="Winged helix-like DNA-binding domain superfamily/Winged helix DNA-binding domain"/>
    <property type="match status" value="1"/>
</dbReference>
<dbReference type="Proteomes" id="UP000029389">
    <property type="component" value="Unassembled WGS sequence"/>
</dbReference>
<gene>
    <name evidence="1" type="ORF">DJ93_6067</name>
</gene>
<reference evidence="1 2" key="1">
    <citation type="submission" date="2014-04" db="EMBL/GenBank/DDBJ databases">
        <authorList>
            <person name="Bishop-Lilly K.A."/>
            <person name="Broomall S.M."/>
            <person name="Chain P.S."/>
            <person name="Chertkov O."/>
            <person name="Coyne S.R."/>
            <person name="Daligault H.E."/>
            <person name="Davenport K.W."/>
            <person name="Erkkila T."/>
            <person name="Frey K.G."/>
            <person name="Gibbons H.S."/>
            <person name="Gu W."/>
            <person name="Jaissle J."/>
            <person name="Johnson S.L."/>
            <person name="Koroleva G.I."/>
            <person name="Ladner J.T."/>
            <person name="Lo C.-C."/>
            <person name="Minogue T.D."/>
            <person name="Munk C."/>
            <person name="Palacios G.F."/>
            <person name="Redden C.L."/>
            <person name="Rosenzweig C.N."/>
            <person name="Scholz M.B."/>
            <person name="Teshima H."/>
            <person name="Xu Y."/>
        </authorList>
    </citation>
    <scope>NUCLEOTIDE SEQUENCE [LARGE SCALE GENOMIC DNA]</scope>
    <source>
        <strain evidence="1 2">BHP</strain>
    </source>
</reference>
<evidence type="ECO:0000313" key="2">
    <source>
        <dbReference type="Proteomes" id="UP000029389"/>
    </source>
</evidence>
<name>A0A090YBZ2_9BACI</name>
<proteinExistence type="predicted"/>